<name>A0A382Z2G4_9ZZZZ</name>
<organism evidence="1">
    <name type="scientific">marine metagenome</name>
    <dbReference type="NCBI Taxonomy" id="408172"/>
    <lineage>
        <taxon>unclassified sequences</taxon>
        <taxon>metagenomes</taxon>
        <taxon>ecological metagenomes</taxon>
    </lineage>
</organism>
<sequence length="52" mass="5441">MLKDAASAKSSEIVLGDNISFPAYGDKSLSSQVVFVTGKRGSGKSWTTGVMM</sequence>
<accession>A0A382Z2G4</accession>
<dbReference type="AlphaFoldDB" id="A0A382Z2G4"/>
<evidence type="ECO:0000313" key="1">
    <source>
        <dbReference type="EMBL" id="SVD89500.1"/>
    </source>
</evidence>
<protein>
    <submittedName>
        <fullName evidence="1">Uncharacterized protein</fullName>
    </submittedName>
</protein>
<feature type="non-terminal residue" evidence="1">
    <location>
        <position position="52"/>
    </location>
</feature>
<reference evidence="1" key="1">
    <citation type="submission" date="2018-05" db="EMBL/GenBank/DDBJ databases">
        <authorList>
            <person name="Lanie J.A."/>
            <person name="Ng W.-L."/>
            <person name="Kazmierczak K.M."/>
            <person name="Andrzejewski T.M."/>
            <person name="Davidsen T.M."/>
            <person name="Wayne K.J."/>
            <person name="Tettelin H."/>
            <person name="Glass J.I."/>
            <person name="Rusch D."/>
            <person name="Podicherti R."/>
            <person name="Tsui H.-C.T."/>
            <person name="Winkler M.E."/>
        </authorList>
    </citation>
    <scope>NUCLEOTIDE SEQUENCE</scope>
</reference>
<proteinExistence type="predicted"/>
<gene>
    <name evidence="1" type="ORF">METZ01_LOCUS442354</name>
</gene>
<dbReference type="EMBL" id="UINC01180350">
    <property type="protein sequence ID" value="SVD89500.1"/>
    <property type="molecule type" value="Genomic_DNA"/>
</dbReference>